<evidence type="ECO:0000256" key="2">
    <source>
        <dbReference type="ARBA" id="ARBA00023002"/>
    </source>
</evidence>
<dbReference type="InterPro" id="IPR016162">
    <property type="entry name" value="Ald_DH_N"/>
</dbReference>
<dbReference type="InterPro" id="IPR015590">
    <property type="entry name" value="Aldehyde_DH_dom"/>
</dbReference>
<dbReference type="GO" id="GO:0004777">
    <property type="term" value="F:succinate-semialdehyde dehydrogenase (NAD+) activity"/>
    <property type="evidence" value="ECO:0007669"/>
    <property type="project" value="TreeGrafter"/>
</dbReference>
<dbReference type="PANTHER" id="PTHR43353:SF5">
    <property type="entry name" value="SUCCINATE-SEMIALDEHYDE DEHYDROGENASE, MITOCHONDRIAL"/>
    <property type="match status" value="1"/>
</dbReference>
<dbReference type="Gene3D" id="3.40.605.10">
    <property type="entry name" value="Aldehyde Dehydrogenase, Chain A, domain 1"/>
    <property type="match status" value="1"/>
</dbReference>
<keyword evidence="7" id="KW-1185">Reference proteome</keyword>
<comment type="similarity">
    <text evidence="1 4">Belongs to the aldehyde dehydrogenase family.</text>
</comment>
<evidence type="ECO:0000256" key="1">
    <source>
        <dbReference type="ARBA" id="ARBA00009986"/>
    </source>
</evidence>
<dbReference type="EMBL" id="PVBR01000008">
    <property type="protein sequence ID" value="PRD43171.1"/>
    <property type="molecule type" value="Genomic_DNA"/>
</dbReference>
<dbReference type="Gene3D" id="3.40.309.10">
    <property type="entry name" value="Aldehyde Dehydrogenase, Chain A, domain 2"/>
    <property type="match status" value="1"/>
</dbReference>
<comment type="caution">
    <text evidence="6">The sequence shown here is derived from an EMBL/GenBank/DDBJ whole genome shotgun (WGS) entry which is preliminary data.</text>
</comment>
<dbReference type="PANTHER" id="PTHR43353">
    <property type="entry name" value="SUCCINATE-SEMIALDEHYDE DEHYDROGENASE, MITOCHONDRIAL"/>
    <property type="match status" value="1"/>
</dbReference>
<feature type="domain" description="Aldehyde dehydrogenase" evidence="5">
    <location>
        <begin position="31"/>
        <end position="481"/>
    </location>
</feature>
<dbReference type="GO" id="GO:0009450">
    <property type="term" value="P:gamma-aminobutyric acid catabolic process"/>
    <property type="evidence" value="ECO:0007669"/>
    <property type="project" value="TreeGrafter"/>
</dbReference>
<evidence type="ECO:0000313" key="7">
    <source>
        <dbReference type="Proteomes" id="UP000239434"/>
    </source>
</evidence>
<evidence type="ECO:0000313" key="6">
    <source>
        <dbReference type="EMBL" id="PRD43171.1"/>
    </source>
</evidence>
<evidence type="ECO:0000256" key="4">
    <source>
        <dbReference type="RuleBase" id="RU003345"/>
    </source>
</evidence>
<dbReference type="AlphaFoldDB" id="A0A2S9IRL9"/>
<accession>A0A2S9IRL9</accession>
<dbReference type="SUPFAM" id="SSF53720">
    <property type="entry name" value="ALDH-like"/>
    <property type="match status" value="1"/>
</dbReference>
<protein>
    <submittedName>
        <fullName evidence="6">NAD-dependent succinate-semialdehyde dehydrogenase</fullName>
    </submittedName>
</protein>
<reference evidence="6 7" key="1">
    <citation type="submission" date="2018-02" db="EMBL/GenBank/DDBJ databases">
        <title>The draft genome of Phyllobacterium sp. 1N-3.</title>
        <authorList>
            <person name="Liu L."/>
            <person name="Li L."/>
            <person name="Zhang X."/>
            <person name="Wang T."/>
            <person name="Liang L."/>
        </authorList>
    </citation>
    <scope>NUCLEOTIDE SEQUENCE [LARGE SCALE GENOMIC DNA]</scope>
    <source>
        <strain evidence="6 7">1N-3</strain>
    </source>
</reference>
<evidence type="ECO:0000256" key="3">
    <source>
        <dbReference type="PROSITE-ProRule" id="PRU10007"/>
    </source>
</evidence>
<dbReference type="CDD" id="cd07103">
    <property type="entry name" value="ALDH_F5_SSADH_GabD"/>
    <property type="match status" value="1"/>
</dbReference>
<proteinExistence type="inferred from homology"/>
<dbReference type="InterPro" id="IPR016163">
    <property type="entry name" value="Ald_DH_C"/>
</dbReference>
<dbReference type="FunFam" id="3.40.309.10:FF:000004">
    <property type="entry name" value="Succinate-semialdehyde dehydrogenase I"/>
    <property type="match status" value="1"/>
</dbReference>
<evidence type="ECO:0000259" key="5">
    <source>
        <dbReference type="Pfam" id="PF00171"/>
    </source>
</evidence>
<feature type="active site" evidence="3">
    <location>
        <position position="260"/>
    </location>
</feature>
<dbReference type="PROSITE" id="PS00687">
    <property type="entry name" value="ALDEHYDE_DEHYDR_GLU"/>
    <property type="match status" value="1"/>
</dbReference>
<gene>
    <name evidence="6" type="ORF">C5748_13300</name>
</gene>
<dbReference type="InterPro" id="IPR029510">
    <property type="entry name" value="Ald_DH_CS_GLU"/>
</dbReference>
<dbReference type="Pfam" id="PF00171">
    <property type="entry name" value="Aldedh"/>
    <property type="match status" value="1"/>
</dbReference>
<keyword evidence="2 4" id="KW-0560">Oxidoreductase</keyword>
<dbReference type="RefSeq" id="WP_105742411.1">
    <property type="nucleotide sequence ID" value="NZ_PVBR01000008.1"/>
</dbReference>
<dbReference type="Proteomes" id="UP000239434">
    <property type="component" value="Unassembled WGS sequence"/>
</dbReference>
<name>A0A2S9IRL9_9HYPH</name>
<dbReference type="FunFam" id="3.40.605.10:FF:000005">
    <property type="entry name" value="Succinate-semialdehyde dehydrogenase I"/>
    <property type="match status" value="1"/>
</dbReference>
<sequence>MTFQANISGYADPALHTHGLYIGGEWHKGGGIPVLDPSTGNVLAEVPDASVEDALRAVDAAEAAAAGWRVTPARHRSEILRRWFQLMTQHAEELAMLIALENGKALPDARGEVAYATEFFRWYAEEATRIPGEYRHTPSGSHNILVDHEPIGIAVLITPWNFPAAMATRKIGPALAAGCTVILKPASETPLTAYAMVRLGEEAGVPPGVVNVLTTRNPSGVTNAMLADPRVRKLSFTGSTGVGRILLAEAAKSVVSCSMELGGNAPFLVFDDSDLEAALDGAMIAKMRNAGEACTAANRFYVQAGIHDAFVAGLTARMAALKIGPGYDPATQCGPMITQNAVRKIDQLVSNAIELGARATTGGTPLAGTGNFYPPTVLENVPTNSAIAREEIFGPVAAVYKFECEEDAIRLANDTEYGLAAYIYSRDLKRAMRVGKGIETGMLGINRGLMSDPAAPFGGVKQSGLGREGGVTGILEFMEAKYYAVEF</sequence>
<dbReference type="InterPro" id="IPR016161">
    <property type="entry name" value="Ald_DH/histidinol_DH"/>
</dbReference>
<organism evidence="6 7">
    <name type="scientific">Phyllobacterium phragmitis</name>
    <dbReference type="NCBI Taxonomy" id="2670329"/>
    <lineage>
        <taxon>Bacteria</taxon>
        <taxon>Pseudomonadati</taxon>
        <taxon>Pseudomonadota</taxon>
        <taxon>Alphaproteobacteria</taxon>
        <taxon>Hyphomicrobiales</taxon>
        <taxon>Phyllobacteriaceae</taxon>
        <taxon>Phyllobacterium</taxon>
    </lineage>
</organism>
<dbReference type="InterPro" id="IPR050740">
    <property type="entry name" value="Aldehyde_DH_Superfamily"/>
</dbReference>